<comment type="caution">
    <text evidence="2">The sequence shown here is derived from an EMBL/GenBank/DDBJ whole genome shotgun (WGS) entry which is preliminary data.</text>
</comment>
<evidence type="ECO:0008006" key="4">
    <source>
        <dbReference type="Google" id="ProtNLM"/>
    </source>
</evidence>
<proteinExistence type="predicted"/>
<dbReference type="Proteomes" id="UP001168537">
    <property type="component" value="Unassembled WGS sequence"/>
</dbReference>
<keyword evidence="1" id="KW-0472">Membrane</keyword>
<gene>
    <name evidence="2" type="ORF">QWY29_17960</name>
</gene>
<keyword evidence="1" id="KW-1133">Transmembrane helix</keyword>
<reference evidence="2" key="1">
    <citation type="submission" date="2023-06" db="EMBL/GenBank/DDBJ databases">
        <title>Draft genome sequence of Nocardioides sp. SOB72.</title>
        <authorList>
            <person name="Zhang G."/>
        </authorList>
    </citation>
    <scope>NUCLEOTIDE SEQUENCE</scope>
    <source>
        <strain evidence="2">SOB72</strain>
    </source>
</reference>
<keyword evidence="1" id="KW-0812">Transmembrane</keyword>
<name>A0ABT8EYJ0_9ACTN</name>
<evidence type="ECO:0000256" key="1">
    <source>
        <dbReference type="SAM" id="Phobius"/>
    </source>
</evidence>
<accession>A0ABT8EYJ0</accession>
<sequence>MAQLVLGLWAVTAFGGAYMFSFTLGAARSRATAEPGQLPSKLPPLALFVHPLFGLAGLALWIAYLAAGQQSLAWTTLVVLVLGAAIGDVLIVRTLRGRKDAEHTVEDRIPTAAMAVHGISAVALIGVVLLVCLGVDSQAGDDDADFGKTLGPVGSITQVQR</sequence>
<feature type="transmembrane region" description="Helical" evidence="1">
    <location>
        <begin position="72"/>
        <end position="92"/>
    </location>
</feature>
<evidence type="ECO:0000313" key="3">
    <source>
        <dbReference type="Proteomes" id="UP001168537"/>
    </source>
</evidence>
<protein>
    <recommendedName>
        <fullName evidence="4">DUF4267 domain-containing protein</fullName>
    </recommendedName>
</protein>
<organism evidence="2 3">
    <name type="scientific">Nocardioides abyssi</name>
    <dbReference type="NCBI Taxonomy" id="3058370"/>
    <lineage>
        <taxon>Bacteria</taxon>
        <taxon>Bacillati</taxon>
        <taxon>Actinomycetota</taxon>
        <taxon>Actinomycetes</taxon>
        <taxon>Propionibacteriales</taxon>
        <taxon>Nocardioidaceae</taxon>
        <taxon>Nocardioides</taxon>
    </lineage>
</organism>
<feature type="transmembrane region" description="Helical" evidence="1">
    <location>
        <begin position="112"/>
        <end position="133"/>
    </location>
</feature>
<keyword evidence="3" id="KW-1185">Reference proteome</keyword>
<dbReference type="RefSeq" id="WP_300962524.1">
    <property type="nucleotide sequence ID" value="NZ_JAUHJR010000010.1"/>
</dbReference>
<feature type="transmembrane region" description="Helical" evidence="1">
    <location>
        <begin position="43"/>
        <end position="65"/>
    </location>
</feature>
<evidence type="ECO:0000313" key="2">
    <source>
        <dbReference type="EMBL" id="MDN4163261.1"/>
    </source>
</evidence>
<dbReference type="EMBL" id="JAUHJR010000010">
    <property type="protein sequence ID" value="MDN4163261.1"/>
    <property type="molecule type" value="Genomic_DNA"/>
</dbReference>